<reference evidence="3" key="1">
    <citation type="submission" date="2020-07" db="EMBL/GenBank/DDBJ databases">
        <title>Chryseobacterium sp. CX-624.</title>
        <authorList>
            <person name="Yang C."/>
        </authorList>
    </citation>
    <scope>NUCLEOTIDE SEQUENCE</scope>
    <source>
        <strain evidence="3">CX-624</strain>
    </source>
</reference>
<feature type="transmembrane region" description="Helical" evidence="1">
    <location>
        <begin position="6"/>
        <end position="30"/>
    </location>
</feature>
<dbReference type="Proteomes" id="UP000515349">
    <property type="component" value="Chromosome"/>
</dbReference>
<dbReference type="RefSeq" id="WP_181887596.1">
    <property type="nucleotide sequence ID" value="NZ_CP059472.1"/>
</dbReference>
<sequence length="149" mass="16578">MSHHFLLILHLLGAAVWVGGHLVLALGILPEVLKKRDPELLLAFERKYEKIGIPALLIMVVTGIWMAYQFGVDVSQWFHFANPVETAVSVKLTLLFTTILFALSANIFVLPKLSTRTLPVMAFHIICVTVIGILMLIVGSFFRYGGLSF</sequence>
<dbReference type="KEGG" id="cbau:H1R16_04395"/>
<keyword evidence="5" id="KW-1185">Reference proteome</keyword>
<gene>
    <name evidence="3" type="ORF">H1R16_04395</name>
    <name evidence="2" type="ORF">H2507_09985</name>
</gene>
<protein>
    <submittedName>
        <fullName evidence="3">Copper resistance protein CopD</fullName>
    </submittedName>
</protein>
<proteinExistence type="predicted"/>
<evidence type="ECO:0000256" key="1">
    <source>
        <dbReference type="SAM" id="Phobius"/>
    </source>
</evidence>
<keyword evidence="1" id="KW-1133">Transmembrane helix</keyword>
<evidence type="ECO:0000313" key="2">
    <source>
        <dbReference type="EMBL" id="MBA5247497.1"/>
    </source>
</evidence>
<evidence type="ECO:0000313" key="4">
    <source>
        <dbReference type="Proteomes" id="UP000515349"/>
    </source>
</evidence>
<organism evidence="3 4">
    <name type="scientific">Marnyiella aurantia</name>
    <dbReference type="NCBI Taxonomy" id="2758037"/>
    <lineage>
        <taxon>Bacteria</taxon>
        <taxon>Pseudomonadati</taxon>
        <taxon>Bacteroidota</taxon>
        <taxon>Flavobacteriia</taxon>
        <taxon>Flavobacteriales</taxon>
        <taxon>Weeksellaceae</taxon>
        <taxon>Marnyiella</taxon>
    </lineage>
</organism>
<feature type="transmembrane region" description="Helical" evidence="1">
    <location>
        <begin position="51"/>
        <end position="68"/>
    </location>
</feature>
<name>A0A7D7QZY4_9FLAO</name>
<reference evidence="2" key="4">
    <citation type="submission" date="2020-07" db="EMBL/GenBank/DDBJ databases">
        <authorList>
            <person name="Yang C."/>
        </authorList>
    </citation>
    <scope>NUCLEOTIDE SEQUENCE</scope>
    <source>
        <strain evidence="2">Cx-624</strain>
    </source>
</reference>
<feature type="transmembrane region" description="Helical" evidence="1">
    <location>
        <begin position="122"/>
        <end position="142"/>
    </location>
</feature>
<keyword evidence="1" id="KW-0812">Transmembrane</keyword>
<feature type="transmembrane region" description="Helical" evidence="1">
    <location>
        <begin position="88"/>
        <end position="110"/>
    </location>
</feature>
<reference evidence="4" key="2">
    <citation type="submission" date="2020-07" db="EMBL/GenBank/DDBJ databases">
        <title>Chryseobacterium sp.cx-624.</title>
        <authorList>
            <person name="Yang C."/>
        </authorList>
    </citation>
    <scope>NUCLEOTIDE SEQUENCE [LARGE SCALE GENOMIC DNA]</scope>
    <source>
        <strain evidence="4">cx-624</strain>
    </source>
</reference>
<evidence type="ECO:0000313" key="3">
    <source>
        <dbReference type="EMBL" id="QMS99251.1"/>
    </source>
</evidence>
<dbReference type="AlphaFoldDB" id="A0A7D7QZY4"/>
<dbReference type="Proteomes" id="UP000539710">
    <property type="component" value="Unassembled WGS sequence"/>
</dbReference>
<keyword evidence="1" id="KW-0472">Membrane</keyword>
<accession>A0A7D7QZY4</accession>
<reference evidence="5" key="3">
    <citation type="submission" date="2020-07" db="EMBL/GenBank/DDBJ databases">
        <title>Flavobacterium sp. xlx-214.</title>
        <authorList>
            <person name="Yang C."/>
        </authorList>
    </citation>
    <scope>NUCLEOTIDE SEQUENCE [LARGE SCALE GENOMIC DNA]</scope>
    <source>
        <strain evidence="5">CX-624</strain>
    </source>
</reference>
<dbReference type="EMBL" id="CP059472">
    <property type="protein sequence ID" value="QMS99251.1"/>
    <property type="molecule type" value="Genomic_DNA"/>
</dbReference>
<evidence type="ECO:0000313" key="5">
    <source>
        <dbReference type="Proteomes" id="UP000539710"/>
    </source>
</evidence>
<dbReference type="EMBL" id="JACEUX010000003">
    <property type="protein sequence ID" value="MBA5247497.1"/>
    <property type="molecule type" value="Genomic_DNA"/>
</dbReference>